<proteinExistence type="predicted"/>
<dbReference type="GO" id="GO:0140662">
    <property type="term" value="F:ATP-dependent protein folding chaperone"/>
    <property type="evidence" value="ECO:0007669"/>
    <property type="project" value="InterPro"/>
</dbReference>
<dbReference type="Proteomes" id="UP000226431">
    <property type="component" value="Unassembled WGS sequence"/>
</dbReference>
<gene>
    <name evidence="3" type="ORF">CDD80_7336</name>
</gene>
<organism evidence="3 4">
    <name type="scientific">Ophiocordyceps camponoti-rufipedis</name>
    <dbReference type="NCBI Taxonomy" id="2004952"/>
    <lineage>
        <taxon>Eukaryota</taxon>
        <taxon>Fungi</taxon>
        <taxon>Dikarya</taxon>
        <taxon>Ascomycota</taxon>
        <taxon>Pezizomycotina</taxon>
        <taxon>Sordariomycetes</taxon>
        <taxon>Hypocreomycetidae</taxon>
        <taxon>Hypocreales</taxon>
        <taxon>Ophiocordycipitaceae</taxon>
        <taxon>Ophiocordyceps</taxon>
    </lineage>
</organism>
<keyword evidence="1" id="KW-0547">Nucleotide-binding</keyword>
<dbReference type="Gene3D" id="3.90.640.10">
    <property type="entry name" value="Actin, Chain A, domain 4"/>
    <property type="match status" value="1"/>
</dbReference>
<reference evidence="3 4" key="1">
    <citation type="submission" date="2017-06" db="EMBL/GenBank/DDBJ databases">
        <title>Ant-infecting Ophiocordyceps genomes reveal a high diversity of potential behavioral manipulation genes and a possible major role for enterotoxins.</title>
        <authorList>
            <person name="De Bekker C."/>
            <person name="Evans H.C."/>
            <person name="Brachmann A."/>
            <person name="Hughes D.P."/>
        </authorList>
    </citation>
    <scope>NUCLEOTIDE SEQUENCE [LARGE SCALE GENOMIC DNA]</scope>
    <source>
        <strain evidence="3 4">Map16</strain>
    </source>
</reference>
<protein>
    <recommendedName>
        <fullName evidence="5">Actin-like ATPase domain-containing protein</fullName>
    </recommendedName>
</protein>
<dbReference type="STRING" id="2004952.A0A2C5YM60"/>
<dbReference type="InterPro" id="IPR043129">
    <property type="entry name" value="ATPase_NBD"/>
</dbReference>
<dbReference type="CDD" id="cd10170">
    <property type="entry name" value="ASKHA_NBD_HSP70"/>
    <property type="match status" value="1"/>
</dbReference>
<dbReference type="EMBL" id="NJES01000902">
    <property type="protein sequence ID" value="PHH68703.1"/>
    <property type="molecule type" value="Genomic_DNA"/>
</dbReference>
<evidence type="ECO:0008006" key="5">
    <source>
        <dbReference type="Google" id="ProtNLM"/>
    </source>
</evidence>
<dbReference type="OrthoDB" id="2963168at2759"/>
<evidence type="ECO:0000313" key="3">
    <source>
        <dbReference type="EMBL" id="PHH68703.1"/>
    </source>
</evidence>
<dbReference type="Pfam" id="PF00012">
    <property type="entry name" value="HSP70"/>
    <property type="match status" value="1"/>
</dbReference>
<dbReference type="GO" id="GO:0005524">
    <property type="term" value="F:ATP binding"/>
    <property type="evidence" value="ECO:0007669"/>
    <property type="project" value="UniProtKB-KW"/>
</dbReference>
<evidence type="ECO:0000313" key="4">
    <source>
        <dbReference type="Proteomes" id="UP000226431"/>
    </source>
</evidence>
<dbReference type="PANTHER" id="PTHR14187:SF5">
    <property type="entry name" value="HEAT SHOCK 70 KDA PROTEIN 12A"/>
    <property type="match status" value="1"/>
</dbReference>
<accession>A0A2C5YM60</accession>
<sequence length="597" mass="67104">MPSLKRKAPAAPRCIFIGLDFGTTHSGLAWAVSADDITVISDWSSHDIYNNDKKKAPSTLLYNGDANEAPLWGYSIPSHEVPLKWFKLLLLDDEDIPDHILQSDHVQQARRLMQRSNRHACHLVGDYIKQLWNFGMSEIERAIGRSQLSVTPFDLTVTIPAIWPLYARNRMQQAIKHAGIMKHHPSTRLSFVSEPEAAAVAAMHDFCGRADIKKNDNFVVCDAGGGTVDIISYKCHRESPMQLQESVKGDGKLCGAIFLDERFRDLIQQRIPPATQRRMGRDGMQQFITQAWEQGIKIQTRSDVAGVDVPFPWGTAAEEDVKCSKMTFSKDDIGEIYRPVVAEVVGLVVDQITQVKKKARKDPKYVILVGGFGMSRILYENLQRAMATGKFKTEVLQSGGEKPWTAVCRGAVLRGMNKVQSNPWATIDARVARASFGTTVNIVPWTMGEHDVRDREWCALEGEFLAVNQVQWFIEMGETLAVNAPVSKAFWQDLEAADNVVETEIVTSMQTPPPYRHDISVTRLCLIRWSRVPEFDHLPLYTNEEGRVIRQIPYQIKMVPNGISLDFEIFFEGVMVASKNVSVETNNDDDADNADDD</sequence>
<evidence type="ECO:0000256" key="1">
    <source>
        <dbReference type="ARBA" id="ARBA00022741"/>
    </source>
</evidence>
<keyword evidence="4" id="KW-1185">Reference proteome</keyword>
<dbReference type="PANTHER" id="PTHR14187">
    <property type="entry name" value="ALPHA KINASE/ELONGATION FACTOR 2 KINASE"/>
    <property type="match status" value="1"/>
</dbReference>
<dbReference type="InterPro" id="IPR013126">
    <property type="entry name" value="Hsp_70_fam"/>
</dbReference>
<comment type="caution">
    <text evidence="3">The sequence shown here is derived from an EMBL/GenBank/DDBJ whole genome shotgun (WGS) entry which is preliminary data.</text>
</comment>
<dbReference type="AlphaFoldDB" id="A0A2C5YM60"/>
<dbReference type="Gene3D" id="3.30.420.40">
    <property type="match status" value="2"/>
</dbReference>
<evidence type="ECO:0000256" key="2">
    <source>
        <dbReference type="ARBA" id="ARBA00022840"/>
    </source>
</evidence>
<keyword evidence="2" id="KW-0067">ATP-binding</keyword>
<dbReference type="SUPFAM" id="SSF53067">
    <property type="entry name" value="Actin-like ATPase domain"/>
    <property type="match status" value="2"/>
</dbReference>
<name>A0A2C5YM60_9HYPO</name>